<keyword evidence="6" id="KW-1185">Reference proteome</keyword>
<evidence type="ECO:0000313" key="6">
    <source>
        <dbReference type="Proteomes" id="UP000006727"/>
    </source>
</evidence>
<dbReference type="PIRSF" id="PIRSF001213">
    <property type="entry name" value="Psome_endopept_beta"/>
    <property type="match status" value="1"/>
</dbReference>
<reference evidence="5" key="3">
    <citation type="submission" date="2020-12" db="UniProtKB">
        <authorList>
            <consortium name="EnsemblPlants"/>
        </authorList>
    </citation>
    <scope>IDENTIFICATION</scope>
</reference>
<evidence type="ECO:0000313" key="5">
    <source>
        <dbReference type="EnsemblPlants" id="Pp3c26_11210V3.2"/>
    </source>
</evidence>
<protein>
    <recommendedName>
        <fullName evidence="4">Proteasome subunit beta</fullName>
    </recommendedName>
</protein>
<dbReference type="InterPro" id="IPR016295">
    <property type="entry name" value="Proteasome_beta4"/>
</dbReference>
<dbReference type="PANTHER" id="PTHR32194:SF6">
    <property type="entry name" value="PROTEASOME SUBUNIT BETA"/>
    <property type="match status" value="1"/>
</dbReference>
<dbReference type="GO" id="GO:0019774">
    <property type="term" value="C:proteasome core complex, beta-subunit complex"/>
    <property type="evidence" value="ECO:0007669"/>
    <property type="project" value="UniProtKB-UniRule"/>
</dbReference>
<dbReference type="RefSeq" id="XP_024366213.1">
    <property type="nucleotide sequence ID" value="XM_024510445.2"/>
</dbReference>
<dbReference type="PROSITE" id="PS00854">
    <property type="entry name" value="PROTEASOME_BETA_1"/>
    <property type="match status" value="1"/>
</dbReference>
<sequence>MRWECHGGQEESKQEQIYVGRSLMGPPTPFTLMPMPGVPITHTQQPYVTGTSVLGLIYEGGVLIAADTAGSYGSTTRFKSVERMKAVSNNTLLGASGEISDFQAITQLLDRLIVADAMWDDGNDLGPLDIHNYLTRVMYNRRNKFDPLWNTLILGGVKNGVKHLGSVSMIGVHYVDNHIATGFGIHLAQPIFREEWKENMTLEEGTRLLEKALLVLFYRDRSAINKIQVANVTEDGVHISQPYALKSEWNLEAFKNPTASAAGSW</sequence>
<dbReference type="EnsemblPlants" id="Pp3c26_11210V3.2">
    <property type="protein sequence ID" value="Pp3c26_11210V3.2"/>
    <property type="gene ID" value="Pp3c26_11210"/>
</dbReference>
<comment type="similarity">
    <text evidence="4">Belongs to the peptidase T1B family.</text>
</comment>
<keyword evidence="1 4" id="KW-0963">Cytoplasm</keyword>
<name>A0A7I4FIJ8_PHYPA</name>
<accession>A0A7I4FIJ8</accession>
<gene>
    <name evidence="5" type="primary">LOC112277753</name>
</gene>
<dbReference type="InterPro" id="IPR016050">
    <property type="entry name" value="Proteasome_bsu_CS"/>
</dbReference>
<dbReference type="InterPro" id="IPR029055">
    <property type="entry name" value="Ntn_hydrolases_N"/>
</dbReference>
<evidence type="ECO:0000256" key="2">
    <source>
        <dbReference type="ARBA" id="ARBA00022942"/>
    </source>
</evidence>
<proteinExistence type="inferred from homology"/>
<dbReference type="InterPro" id="IPR001353">
    <property type="entry name" value="Proteasome_sua/b"/>
</dbReference>
<dbReference type="RefSeq" id="XP_073387884.1">
    <property type="nucleotide sequence ID" value="XM_073531783.1"/>
</dbReference>
<reference evidence="5 6" key="2">
    <citation type="journal article" date="2018" name="Plant J.">
        <title>The Physcomitrella patens chromosome-scale assembly reveals moss genome structure and evolution.</title>
        <authorList>
            <person name="Lang D."/>
            <person name="Ullrich K.K."/>
            <person name="Murat F."/>
            <person name="Fuchs J."/>
            <person name="Jenkins J."/>
            <person name="Haas F.B."/>
            <person name="Piednoel M."/>
            <person name="Gundlach H."/>
            <person name="Van Bel M."/>
            <person name="Meyberg R."/>
            <person name="Vives C."/>
            <person name="Morata J."/>
            <person name="Symeonidi A."/>
            <person name="Hiss M."/>
            <person name="Muchero W."/>
            <person name="Kamisugi Y."/>
            <person name="Saleh O."/>
            <person name="Blanc G."/>
            <person name="Decker E.L."/>
            <person name="van Gessel N."/>
            <person name="Grimwood J."/>
            <person name="Hayes R.D."/>
            <person name="Graham S.W."/>
            <person name="Gunter L.E."/>
            <person name="McDaniel S.F."/>
            <person name="Hoernstein S.N.W."/>
            <person name="Larsson A."/>
            <person name="Li F.W."/>
            <person name="Perroud P.F."/>
            <person name="Phillips J."/>
            <person name="Ranjan P."/>
            <person name="Rokshar D.S."/>
            <person name="Rothfels C.J."/>
            <person name="Schneider L."/>
            <person name="Shu S."/>
            <person name="Stevenson D.W."/>
            <person name="Thummler F."/>
            <person name="Tillich M."/>
            <person name="Villarreal Aguilar J.C."/>
            <person name="Widiez T."/>
            <person name="Wong G.K."/>
            <person name="Wymore A."/>
            <person name="Zhang Y."/>
            <person name="Zimmer A.D."/>
            <person name="Quatrano R.S."/>
            <person name="Mayer K.F.X."/>
            <person name="Goodstein D."/>
            <person name="Casacuberta J.M."/>
            <person name="Vandepoele K."/>
            <person name="Reski R."/>
            <person name="Cuming A.C."/>
            <person name="Tuskan G.A."/>
            <person name="Maumus F."/>
            <person name="Salse J."/>
            <person name="Schmutz J."/>
            <person name="Rensing S.A."/>
        </authorList>
    </citation>
    <scope>NUCLEOTIDE SEQUENCE [LARGE SCALE GENOMIC DNA]</scope>
    <source>
        <strain evidence="5 6">cv. Gransden 2004</strain>
    </source>
</reference>
<dbReference type="GeneID" id="112277753"/>
<dbReference type="GO" id="GO:0051603">
    <property type="term" value="P:proteolysis involved in protein catabolic process"/>
    <property type="evidence" value="ECO:0007669"/>
    <property type="project" value="InterPro"/>
</dbReference>
<dbReference type="PANTHER" id="PTHR32194">
    <property type="entry name" value="METALLOPROTEASE TLDD"/>
    <property type="match status" value="1"/>
</dbReference>
<keyword evidence="3 4" id="KW-0539">Nucleus</keyword>
<dbReference type="AlphaFoldDB" id="A0A7I4FIJ8"/>
<organism evidence="5 6">
    <name type="scientific">Physcomitrium patens</name>
    <name type="common">Spreading-leaved earth moss</name>
    <name type="synonym">Physcomitrella patens</name>
    <dbReference type="NCBI Taxonomy" id="3218"/>
    <lineage>
        <taxon>Eukaryota</taxon>
        <taxon>Viridiplantae</taxon>
        <taxon>Streptophyta</taxon>
        <taxon>Embryophyta</taxon>
        <taxon>Bryophyta</taxon>
        <taxon>Bryophytina</taxon>
        <taxon>Bryopsida</taxon>
        <taxon>Funariidae</taxon>
        <taxon>Funariales</taxon>
        <taxon>Funariaceae</taxon>
        <taxon>Physcomitrium</taxon>
    </lineage>
</organism>
<comment type="function">
    <text evidence="4">Non-catalytic component of the proteasome.</text>
</comment>
<evidence type="ECO:0000256" key="4">
    <source>
        <dbReference type="PIRNR" id="PIRNR001213"/>
    </source>
</evidence>
<dbReference type="Pfam" id="PF00227">
    <property type="entry name" value="Proteasome"/>
    <property type="match status" value="1"/>
</dbReference>
<dbReference type="Gene3D" id="3.60.20.10">
    <property type="entry name" value="Glutamine Phosphoribosylpyrophosphate, subunit 1, domain 1"/>
    <property type="match status" value="1"/>
</dbReference>
<dbReference type="GO" id="GO:0005634">
    <property type="term" value="C:nucleus"/>
    <property type="evidence" value="ECO:0007669"/>
    <property type="project" value="UniProtKB-SubCell"/>
</dbReference>
<dbReference type="RefSeq" id="XP_024366215.1">
    <property type="nucleotide sequence ID" value="XM_024510447.2"/>
</dbReference>
<dbReference type="RefSeq" id="XP_024366216.1">
    <property type="nucleotide sequence ID" value="XM_024510448.2"/>
</dbReference>
<dbReference type="Gramene" id="Pp3c26_11210V3.2">
    <property type="protein sequence ID" value="Pp3c26_11210V3.2"/>
    <property type="gene ID" value="Pp3c26_11210"/>
</dbReference>
<dbReference type="PROSITE" id="PS51476">
    <property type="entry name" value="PROTEASOME_BETA_2"/>
    <property type="match status" value="1"/>
</dbReference>
<dbReference type="GO" id="GO:0005737">
    <property type="term" value="C:cytoplasm"/>
    <property type="evidence" value="ECO:0007669"/>
    <property type="project" value="UniProtKB-SubCell"/>
</dbReference>
<evidence type="ECO:0000256" key="1">
    <source>
        <dbReference type="ARBA" id="ARBA00022490"/>
    </source>
</evidence>
<dbReference type="EMBL" id="ABEU02000026">
    <property type="status" value="NOT_ANNOTATED_CDS"/>
    <property type="molecule type" value="Genomic_DNA"/>
</dbReference>
<dbReference type="RefSeq" id="XP_024366212.1">
    <property type="nucleotide sequence ID" value="XM_024510444.2"/>
</dbReference>
<comment type="subcellular location">
    <subcellularLocation>
        <location evidence="4">Cytoplasm</location>
    </subcellularLocation>
    <subcellularLocation>
        <location evidence="4">Nucleus</location>
    </subcellularLocation>
</comment>
<dbReference type="SUPFAM" id="SSF56235">
    <property type="entry name" value="N-terminal nucleophile aminohydrolases (Ntn hydrolases)"/>
    <property type="match status" value="1"/>
</dbReference>
<dbReference type="RefSeq" id="XP_024366214.1">
    <property type="nucleotide sequence ID" value="XM_024510446.2"/>
</dbReference>
<dbReference type="CDD" id="cd03760">
    <property type="entry name" value="proteasome_beta_type_4"/>
    <property type="match status" value="1"/>
</dbReference>
<dbReference type="RefSeq" id="XP_073387883.1">
    <property type="nucleotide sequence ID" value="XM_073531782.1"/>
</dbReference>
<dbReference type="Proteomes" id="UP000006727">
    <property type="component" value="Chromosome 26"/>
</dbReference>
<dbReference type="InterPro" id="IPR023333">
    <property type="entry name" value="Proteasome_suB-type"/>
</dbReference>
<dbReference type="RefSeq" id="XP_073387882.1">
    <property type="nucleotide sequence ID" value="XM_073531781.1"/>
</dbReference>
<reference evidence="5 6" key="1">
    <citation type="journal article" date="2008" name="Science">
        <title>The Physcomitrella genome reveals evolutionary insights into the conquest of land by plants.</title>
        <authorList>
            <person name="Rensing S."/>
            <person name="Lang D."/>
            <person name="Zimmer A."/>
            <person name="Terry A."/>
            <person name="Salamov A."/>
            <person name="Shapiro H."/>
            <person name="Nishiyama T."/>
            <person name="Perroud P.-F."/>
            <person name="Lindquist E."/>
            <person name="Kamisugi Y."/>
            <person name="Tanahashi T."/>
            <person name="Sakakibara K."/>
            <person name="Fujita T."/>
            <person name="Oishi K."/>
            <person name="Shin-I T."/>
            <person name="Kuroki Y."/>
            <person name="Toyoda A."/>
            <person name="Suzuki Y."/>
            <person name="Hashimoto A."/>
            <person name="Yamaguchi K."/>
            <person name="Sugano A."/>
            <person name="Kohara Y."/>
            <person name="Fujiyama A."/>
            <person name="Anterola A."/>
            <person name="Aoki S."/>
            <person name="Ashton N."/>
            <person name="Barbazuk W.B."/>
            <person name="Barker E."/>
            <person name="Bennetzen J."/>
            <person name="Bezanilla M."/>
            <person name="Blankenship R."/>
            <person name="Cho S.H."/>
            <person name="Dutcher S."/>
            <person name="Estelle M."/>
            <person name="Fawcett J.A."/>
            <person name="Gundlach H."/>
            <person name="Hanada K."/>
            <person name="Heyl A."/>
            <person name="Hicks K.A."/>
            <person name="Hugh J."/>
            <person name="Lohr M."/>
            <person name="Mayer K."/>
            <person name="Melkozernov A."/>
            <person name="Murata T."/>
            <person name="Nelson D."/>
            <person name="Pils B."/>
            <person name="Prigge M."/>
            <person name="Reiss B."/>
            <person name="Renner T."/>
            <person name="Rombauts S."/>
            <person name="Rushton P."/>
            <person name="Sanderfoot A."/>
            <person name="Schween G."/>
            <person name="Shiu S.-H."/>
            <person name="Stueber K."/>
            <person name="Theodoulou F.L."/>
            <person name="Tu H."/>
            <person name="Van de Peer Y."/>
            <person name="Verrier P.J."/>
            <person name="Waters E."/>
            <person name="Wood A."/>
            <person name="Yang L."/>
            <person name="Cove D."/>
            <person name="Cuming A."/>
            <person name="Hasebe M."/>
            <person name="Lucas S."/>
            <person name="Mishler D.B."/>
            <person name="Reski R."/>
            <person name="Grigoriev I."/>
            <person name="Quatrano R.S."/>
            <person name="Boore J.L."/>
        </authorList>
    </citation>
    <scope>NUCLEOTIDE SEQUENCE [LARGE SCALE GENOMIC DNA]</scope>
    <source>
        <strain evidence="5 6">cv. Gransden 2004</strain>
    </source>
</reference>
<evidence type="ECO:0000256" key="3">
    <source>
        <dbReference type="ARBA" id="ARBA00023242"/>
    </source>
</evidence>
<keyword evidence="2 4" id="KW-0647">Proteasome</keyword>